<keyword evidence="4" id="KW-1185">Reference proteome</keyword>
<protein>
    <recommendedName>
        <fullName evidence="5">Nitrogen permease regulator 2-like protein</fullName>
    </recommendedName>
</protein>
<dbReference type="InterPro" id="IPR009348">
    <property type="entry name" value="NPR2-like"/>
</dbReference>
<dbReference type="PANTHER" id="PTHR12991:SF10">
    <property type="entry name" value="GATOR COMPLEX PROTEIN NPRL2"/>
    <property type="match status" value="1"/>
</dbReference>
<dbReference type="PANTHER" id="PTHR12991">
    <property type="entry name" value="NITROGEN PERMEASE REGULATOR 2/TUMOR SUPPRESSOR CANDIDATE 4"/>
    <property type="match status" value="1"/>
</dbReference>
<accession>A0A2A2L3Z9</accession>
<dbReference type="AlphaFoldDB" id="A0A2A2L3Z9"/>
<evidence type="ECO:0000313" key="3">
    <source>
        <dbReference type="EMBL" id="PAV80888.1"/>
    </source>
</evidence>
<dbReference type="GO" id="GO:1904262">
    <property type="term" value="P:negative regulation of TORC1 signaling"/>
    <property type="evidence" value="ECO:0007669"/>
    <property type="project" value="TreeGrafter"/>
</dbReference>
<organism evidence="3 4">
    <name type="scientific">Diploscapter pachys</name>
    <dbReference type="NCBI Taxonomy" id="2018661"/>
    <lineage>
        <taxon>Eukaryota</taxon>
        <taxon>Metazoa</taxon>
        <taxon>Ecdysozoa</taxon>
        <taxon>Nematoda</taxon>
        <taxon>Chromadorea</taxon>
        <taxon>Rhabditida</taxon>
        <taxon>Rhabditina</taxon>
        <taxon>Rhabditomorpha</taxon>
        <taxon>Rhabditoidea</taxon>
        <taxon>Rhabditidae</taxon>
        <taxon>Diploscapter</taxon>
    </lineage>
</organism>
<dbReference type="GO" id="GO:1990130">
    <property type="term" value="C:GATOR1 complex"/>
    <property type="evidence" value="ECO:0007669"/>
    <property type="project" value="TreeGrafter"/>
</dbReference>
<comment type="caution">
    <text evidence="3">The sequence shown here is derived from an EMBL/GenBank/DDBJ whole genome shotgun (WGS) entry which is preliminary data.</text>
</comment>
<dbReference type="GO" id="GO:0010508">
    <property type="term" value="P:positive regulation of autophagy"/>
    <property type="evidence" value="ECO:0007669"/>
    <property type="project" value="TreeGrafter"/>
</dbReference>
<name>A0A2A2L3Z9_9BILA</name>
<evidence type="ECO:0008006" key="5">
    <source>
        <dbReference type="Google" id="ProtNLM"/>
    </source>
</evidence>
<dbReference type="STRING" id="2018661.A0A2A2L3Z9"/>
<feature type="region of interest" description="Disordered" evidence="2">
    <location>
        <begin position="28"/>
        <end position="50"/>
    </location>
</feature>
<gene>
    <name evidence="3" type="ORF">WR25_06893</name>
</gene>
<dbReference type="Pfam" id="PF06218">
    <property type="entry name" value="NPR2"/>
    <property type="match status" value="2"/>
</dbReference>
<proteinExistence type="inferred from homology"/>
<sequence length="469" mass="54039">MSVSSDTSTACSSTATCSSVVTAHSPAINLSDEGPSSPSIQRIEDRASDPNECTGRLLGDYQYTDIPNIASIFFAEFDEHKGPVMKFQVPYPVISEEQFSSISNAIIPKPEILCRLIKIILEDCKIIGYPFGLICQKKDLYPRLKRYFNVCFVVPKTDGDDQMYEPLVQKCAEYFIELEQECYYLSDEKYKQKIPHMLKCIYEEINRKKECIYQATDITKIYLKLCPSYRGIEPPKVTPYVVPIFTREIEDNSFIQKMDVLSQKIIPKINGISCVKDIANETEIDTDLVSRCIRNLHFYECVGLVPIFLYSNTYVATEELHNFYHNKELKQECLEFVQRRNSKNQPTGELPTFSDIFRLYMSMRCGVSMHDWVTEQNPSQFNIDERRLVQFGMHYKFLRKLSSHPVAYTASPDQKDINNRVLQKFISSCDGTHSLEDLVLEFGAALRCYNPDQLHTLLVNAGYFEFISK</sequence>
<reference evidence="3 4" key="1">
    <citation type="journal article" date="2017" name="Curr. Biol.">
        <title>Genome architecture and evolution of a unichromosomal asexual nematode.</title>
        <authorList>
            <person name="Fradin H."/>
            <person name="Zegar C."/>
            <person name="Gutwein M."/>
            <person name="Lucas J."/>
            <person name="Kovtun M."/>
            <person name="Corcoran D."/>
            <person name="Baugh L.R."/>
            <person name="Kiontke K."/>
            <person name="Gunsalus K."/>
            <person name="Fitch D.H."/>
            <person name="Piano F."/>
        </authorList>
    </citation>
    <scope>NUCLEOTIDE SEQUENCE [LARGE SCALE GENOMIC DNA]</scope>
    <source>
        <strain evidence="3">PF1309</strain>
    </source>
</reference>
<evidence type="ECO:0000256" key="1">
    <source>
        <dbReference type="ARBA" id="ARBA00008433"/>
    </source>
</evidence>
<dbReference type="OrthoDB" id="338854at2759"/>
<dbReference type="GO" id="GO:0034198">
    <property type="term" value="P:cellular response to amino acid starvation"/>
    <property type="evidence" value="ECO:0007669"/>
    <property type="project" value="TreeGrafter"/>
</dbReference>
<dbReference type="GO" id="GO:0005774">
    <property type="term" value="C:vacuolar membrane"/>
    <property type="evidence" value="ECO:0007669"/>
    <property type="project" value="TreeGrafter"/>
</dbReference>
<evidence type="ECO:0000313" key="4">
    <source>
        <dbReference type="Proteomes" id="UP000218231"/>
    </source>
</evidence>
<evidence type="ECO:0000256" key="2">
    <source>
        <dbReference type="SAM" id="MobiDB-lite"/>
    </source>
</evidence>
<dbReference type="EMBL" id="LIAE01007222">
    <property type="protein sequence ID" value="PAV80888.1"/>
    <property type="molecule type" value="Genomic_DNA"/>
</dbReference>
<comment type="similarity">
    <text evidence="1">Belongs to the NPR2 family.</text>
</comment>
<dbReference type="GO" id="GO:0005096">
    <property type="term" value="F:GTPase activator activity"/>
    <property type="evidence" value="ECO:0007669"/>
    <property type="project" value="TreeGrafter"/>
</dbReference>
<dbReference type="Proteomes" id="UP000218231">
    <property type="component" value="Unassembled WGS sequence"/>
</dbReference>